<dbReference type="Pfam" id="PF18917">
    <property type="entry name" value="LiaI-LiaF-like_TM1"/>
    <property type="match status" value="1"/>
</dbReference>
<sequence>MHQKSYRSLFWPVLLIGVGVIWLLSNLGVIPPQNLAMLVNLWPLILIVIGLDLLIGRRSALTGALVAVVAVGIAVVVLIAGPALGLSTSGVLRHESIRDPLREAAHAEITLNLSSQPARIYPLSNSTNLLEAEIDYFGELRYTSNGERLRRIRLQRIQPNPSLNFSVDPTARWDIGLTPAIPLELTIDASSGSAEFDLSSLQLTSLVIDQSSGRLQIQLPSSATAYTAKINGGSGSLQITLPKEGNFTLRLEGSSGAIQIRTAGEIPLRLEIRDDGSGSVNLPAWLNRISGRDKEGVWESASYSGASNPIVIICEDLGSGSFTIR</sequence>
<dbReference type="AlphaFoldDB" id="A0A0P6XK67"/>
<feature type="transmembrane region" description="Helical" evidence="1">
    <location>
        <begin position="9"/>
        <end position="29"/>
    </location>
</feature>
<dbReference type="Proteomes" id="UP000050514">
    <property type="component" value="Unassembled WGS sequence"/>
</dbReference>
<evidence type="ECO:0000256" key="1">
    <source>
        <dbReference type="SAM" id="Phobius"/>
    </source>
</evidence>
<dbReference type="STRING" id="360411.AC812_06605"/>
<evidence type="ECO:0000313" key="3">
    <source>
        <dbReference type="EMBL" id="KPL76331.1"/>
    </source>
</evidence>
<keyword evidence="1" id="KW-0812">Transmembrane</keyword>
<feature type="transmembrane region" description="Helical" evidence="1">
    <location>
        <begin position="35"/>
        <end position="55"/>
    </location>
</feature>
<dbReference type="PATRIC" id="fig|360411.5.peg.1448"/>
<protein>
    <recommendedName>
        <fullName evidence="2">LiaI-LiaF-like transmembrane region domain-containing protein</fullName>
    </recommendedName>
</protein>
<dbReference type="EMBL" id="LGHJ01000012">
    <property type="protein sequence ID" value="KPL76331.1"/>
    <property type="molecule type" value="Genomic_DNA"/>
</dbReference>
<keyword evidence="1" id="KW-0472">Membrane</keyword>
<keyword evidence="1" id="KW-1133">Transmembrane helix</keyword>
<dbReference type="InterPro" id="IPR043726">
    <property type="entry name" value="LiaI-LiaF-like_TM1"/>
</dbReference>
<evidence type="ECO:0000259" key="2">
    <source>
        <dbReference type="Pfam" id="PF18917"/>
    </source>
</evidence>
<gene>
    <name evidence="3" type="ORF">AC812_06605</name>
</gene>
<accession>A0A0P6XK67</accession>
<feature type="domain" description="LiaI-LiaF-like transmembrane region" evidence="2">
    <location>
        <begin position="9"/>
        <end position="54"/>
    </location>
</feature>
<feature type="transmembrane region" description="Helical" evidence="1">
    <location>
        <begin position="62"/>
        <end position="84"/>
    </location>
</feature>
<proteinExistence type="predicted"/>
<comment type="caution">
    <text evidence="3">The sequence shown here is derived from an EMBL/GenBank/DDBJ whole genome shotgun (WGS) entry which is preliminary data.</text>
</comment>
<reference evidence="3 4" key="1">
    <citation type="submission" date="2015-07" db="EMBL/GenBank/DDBJ databases">
        <title>Draft genome of Bellilinea caldifistulae DSM 17877.</title>
        <authorList>
            <person name="Hemp J."/>
            <person name="Ward L.M."/>
            <person name="Pace L.A."/>
            <person name="Fischer W.W."/>
        </authorList>
    </citation>
    <scope>NUCLEOTIDE SEQUENCE [LARGE SCALE GENOMIC DNA]</scope>
    <source>
        <strain evidence="3 4">GOMI-1</strain>
    </source>
</reference>
<keyword evidence="4" id="KW-1185">Reference proteome</keyword>
<dbReference type="RefSeq" id="WP_061919338.1">
    <property type="nucleotide sequence ID" value="NZ_DF967971.1"/>
</dbReference>
<organism evidence="3 4">
    <name type="scientific">Bellilinea caldifistulae</name>
    <dbReference type="NCBI Taxonomy" id="360411"/>
    <lineage>
        <taxon>Bacteria</taxon>
        <taxon>Bacillati</taxon>
        <taxon>Chloroflexota</taxon>
        <taxon>Anaerolineae</taxon>
        <taxon>Anaerolineales</taxon>
        <taxon>Anaerolineaceae</taxon>
        <taxon>Bellilinea</taxon>
    </lineage>
</organism>
<name>A0A0P6XK67_9CHLR</name>
<evidence type="ECO:0000313" key="4">
    <source>
        <dbReference type="Proteomes" id="UP000050514"/>
    </source>
</evidence>